<gene>
    <name evidence="4" type="ORF">DPMN_067420</name>
</gene>
<protein>
    <recommendedName>
        <fullName evidence="6">Transforming growth factor beta regulator 1</fullName>
    </recommendedName>
</protein>
<dbReference type="Gene3D" id="3.30.160.360">
    <property type="match status" value="1"/>
</dbReference>
<dbReference type="PROSITE" id="PS51542">
    <property type="entry name" value="FYRN"/>
    <property type="match status" value="1"/>
</dbReference>
<organism evidence="4 5">
    <name type="scientific">Dreissena polymorpha</name>
    <name type="common">Zebra mussel</name>
    <name type="synonym">Mytilus polymorpha</name>
    <dbReference type="NCBI Taxonomy" id="45954"/>
    <lineage>
        <taxon>Eukaryota</taxon>
        <taxon>Metazoa</taxon>
        <taxon>Spiralia</taxon>
        <taxon>Lophotrochozoa</taxon>
        <taxon>Mollusca</taxon>
        <taxon>Bivalvia</taxon>
        <taxon>Autobranchia</taxon>
        <taxon>Heteroconchia</taxon>
        <taxon>Euheterodonta</taxon>
        <taxon>Imparidentia</taxon>
        <taxon>Neoheterodontei</taxon>
        <taxon>Myida</taxon>
        <taxon>Dreissenoidea</taxon>
        <taxon>Dreissenidae</taxon>
        <taxon>Dreissena</taxon>
    </lineage>
</organism>
<reference evidence="4" key="1">
    <citation type="journal article" date="2019" name="bioRxiv">
        <title>The Genome of the Zebra Mussel, Dreissena polymorpha: A Resource for Invasive Species Research.</title>
        <authorList>
            <person name="McCartney M.A."/>
            <person name="Auch B."/>
            <person name="Kono T."/>
            <person name="Mallez S."/>
            <person name="Zhang Y."/>
            <person name="Obille A."/>
            <person name="Becker A."/>
            <person name="Abrahante J.E."/>
            <person name="Garbe J."/>
            <person name="Badalamenti J.P."/>
            <person name="Herman A."/>
            <person name="Mangelson H."/>
            <person name="Liachko I."/>
            <person name="Sullivan S."/>
            <person name="Sone E.D."/>
            <person name="Koren S."/>
            <person name="Silverstein K.A.T."/>
            <person name="Beckman K.B."/>
            <person name="Gohl D.M."/>
        </authorList>
    </citation>
    <scope>NUCLEOTIDE SEQUENCE</scope>
    <source>
        <strain evidence="4">Duluth1</strain>
        <tissue evidence="4">Whole animal</tissue>
    </source>
</reference>
<dbReference type="PROSITE" id="PS51543">
    <property type="entry name" value="FYRC"/>
    <property type="match status" value="1"/>
</dbReference>
<name>A0A9D3Z081_DREPO</name>
<dbReference type="SMART" id="SM00542">
    <property type="entry name" value="FYRC"/>
    <property type="match status" value="1"/>
</dbReference>
<dbReference type="PANTHER" id="PTHR22715:SF0">
    <property type="entry name" value="TRANSFORMING GROWTH FACTOR BETA REGULATOR 1"/>
    <property type="match status" value="1"/>
</dbReference>
<proteinExistence type="predicted"/>
<dbReference type="Proteomes" id="UP000828390">
    <property type="component" value="Unassembled WGS sequence"/>
</dbReference>
<dbReference type="InterPro" id="IPR003889">
    <property type="entry name" value="FYrich_C"/>
</dbReference>
<dbReference type="PANTHER" id="PTHR22715">
    <property type="entry name" value="TRANSFORMING GROWTH FACTOR BETA REGULATED GENE 1"/>
    <property type="match status" value="1"/>
</dbReference>
<dbReference type="Pfam" id="PF05965">
    <property type="entry name" value="FYRC"/>
    <property type="match status" value="1"/>
</dbReference>
<evidence type="ECO:0000256" key="3">
    <source>
        <dbReference type="SAM" id="MobiDB-lite"/>
    </source>
</evidence>
<comment type="caution">
    <text evidence="4">The sequence shown here is derived from an EMBL/GenBank/DDBJ whole genome shotgun (WGS) entry which is preliminary data.</text>
</comment>
<keyword evidence="5" id="KW-1185">Reference proteome</keyword>
<dbReference type="EMBL" id="JAIWYP010000014">
    <property type="protein sequence ID" value="KAH3707982.1"/>
    <property type="molecule type" value="Genomic_DNA"/>
</dbReference>
<feature type="compositionally biased region" description="Basic residues" evidence="3">
    <location>
        <begin position="127"/>
        <end position="139"/>
    </location>
</feature>
<evidence type="ECO:0000256" key="2">
    <source>
        <dbReference type="ARBA" id="ARBA00023242"/>
    </source>
</evidence>
<feature type="region of interest" description="Disordered" evidence="3">
    <location>
        <begin position="86"/>
        <end position="141"/>
    </location>
</feature>
<dbReference type="GO" id="GO:0005634">
    <property type="term" value="C:nucleus"/>
    <property type="evidence" value="ECO:0007669"/>
    <property type="project" value="UniProtKB-SubCell"/>
</dbReference>
<dbReference type="GO" id="GO:0051726">
    <property type="term" value="P:regulation of cell cycle"/>
    <property type="evidence" value="ECO:0007669"/>
    <property type="project" value="TreeGrafter"/>
</dbReference>
<dbReference type="SMART" id="SM00541">
    <property type="entry name" value="FYRN"/>
    <property type="match status" value="1"/>
</dbReference>
<dbReference type="AlphaFoldDB" id="A0A9D3Z081"/>
<evidence type="ECO:0008006" key="6">
    <source>
        <dbReference type="Google" id="ProtNLM"/>
    </source>
</evidence>
<dbReference type="InterPro" id="IPR003888">
    <property type="entry name" value="FYrich_N"/>
</dbReference>
<dbReference type="Pfam" id="PF05964">
    <property type="entry name" value="FYRN"/>
    <property type="match status" value="1"/>
</dbReference>
<dbReference type="InterPro" id="IPR040092">
    <property type="entry name" value="TBRG1"/>
</dbReference>
<evidence type="ECO:0000313" key="4">
    <source>
        <dbReference type="EMBL" id="KAH3707982.1"/>
    </source>
</evidence>
<feature type="compositionally biased region" description="Polar residues" evidence="3">
    <location>
        <begin position="106"/>
        <end position="115"/>
    </location>
</feature>
<sequence length="476" mass="52297">MDDPTDRVPVASWPYMTSFEMFPFSIRGTSVRRSTMDNSSDPEYTQRVFQSLLRKENMSLVALNTSHTDTEPSSQSQIRHTVKIIQSNGSPLVATPSRKHAVGSKQGPTQSSSVLGKSKKESSILGYRKKPAGGGRRRPGSLAGDPYYQKWTYLKKYVKDMVFMNAAICDEVVRQDEKLAKAREERSFLLRKLIHYQSMSEIQPIPGGSTLPVSSLKSLTEELGPLAKGKSKKKAGEGKVKNAKDLLDGMGGKGKSAKKGKASTGKLVVPPIPLDNLGRPIFPINIGDLTVHSVGEIIPDRPGFHTSNSIFPVGFCSTRMYGSLNAPERQCLYTCKISDGGNGPMFEIVPDDDAQLFKSRFLSECHSQMLRALNQARGTKIVETTGKGPEFFGLTHPVVQNLIQSCPGAKKCNGYKWIKFEVNKALMIEKLPSFSEDPSVSHTALRLRLTAMQEQGQSNLRTLLTGSLLDPAKLTT</sequence>
<keyword evidence="2" id="KW-0539">Nucleus</keyword>
<comment type="subcellular location">
    <subcellularLocation>
        <location evidence="1">Nucleus</location>
    </subcellularLocation>
</comment>
<reference evidence="4" key="2">
    <citation type="submission" date="2020-11" db="EMBL/GenBank/DDBJ databases">
        <authorList>
            <person name="McCartney M.A."/>
            <person name="Auch B."/>
            <person name="Kono T."/>
            <person name="Mallez S."/>
            <person name="Becker A."/>
            <person name="Gohl D.M."/>
            <person name="Silverstein K.A.T."/>
            <person name="Koren S."/>
            <person name="Bechman K.B."/>
            <person name="Herman A."/>
            <person name="Abrahante J.E."/>
            <person name="Garbe J."/>
        </authorList>
    </citation>
    <scope>NUCLEOTIDE SEQUENCE</scope>
    <source>
        <strain evidence="4">Duluth1</strain>
        <tissue evidence="4">Whole animal</tissue>
    </source>
</reference>
<evidence type="ECO:0000313" key="5">
    <source>
        <dbReference type="Proteomes" id="UP000828390"/>
    </source>
</evidence>
<accession>A0A9D3Z081</accession>
<evidence type="ECO:0000256" key="1">
    <source>
        <dbReference type="ARBA" id="ARBA00004123"/>
    </source>
</evidence>